<feature type="region of interest" description="Disordered" evidence="1">
    <location>
        <begin position="1"/>
        <end position="65"/>
    </location>
</feature>
<dbReference type="EMBL" id="DS469715">
    <property type="protein sequence ID" value="EDO34923.1"/>
    <property type="molecule type" value="Genomic_DNA"/>
</dbReference>
<feature type="compositionally biased region" description="Basic and acidic residues" evidence="1">
    <location>
        <begin position="20"/>
        <end position="51"/>
    </location>
</feature>
<feature type="region of interest" description="Disordered" evidence="1">
    <location>
        <begin position="258"/>
        <end position="333"/>
    </location>
</feature>
<feature type="compositionally biased region" description="Polar residues" evidence="1">
    <location>
        <begin position="648"/>
        <end position="670"/>
    </location>
</feature>
<evidence type="ECO:0000259" key="2">
    <source>
        <dbReference type="PROSITE" id="PS50105"/>
    </source>
</evidence>
<evidence type="ECO:0000313" key="3">
    <source>
        <dbReference type="EMBL" id="EDO34923.1"/>
    </source>
</evidence>
<sequence length="740" mass="83852">MYSKQSSPKKRPENSPPEGADPKNRIKTNPEPETHEAIYEEIWKEISEEHPPPLPKRGPKLKQRSKTLDHIEIQQGFKTFTIEDTIKPSSLKPPQLPERTKLRKPRSKTLDSIPVYTNSSMVNLLYPKAESPSAENSGTRKGIVLEPMQPVFPGESAAIRLLPPRHWQTSEDSVTDETLLEDEYQAMASIFESLDDTLKSKIQSCSHSKESMYENMRDIFQHKPGGVVQEHFGSLNVGEGLLDDDTSTEYLSMNMTGSTEAAGTGKHLGSPSARADKINDQQSFSSSGRYTSKRCVDSKLADQKKKDFAPPLPPRGQRPASLSEAPVGSSAASPNLHVMRRRSLNYIGERPKELESFIHYKRETRSHQYYDSEKRGHPMLVESLSLGEYEGKMYGTVVRPFGVKADKINDVSQFLMMDHRYGNGNGKSEQRYSLSSDHTNHSLTRKLSPSMKDWSIDDVSEFLRSIKLDKYVEVFRENQIDGMLLSDMDETFLKDVFKVENKLAILKLKKAINDGWIPKYIWNPVRTPGTWLNTGNPVYIVTKTMEDTESRCEFVKKKDSAVRGKILTPKQLVGNSAPNRSGTIRFKEAEPESTMTKAIVRSINVSYKVAFQPQVKQSDPNQLYYNNDAEIAALQGKESSVCHPLTITNSRPQPNIQVNQKQTRWQNVDSSRQEDEKNKRLSDAYEDMTSLAEQNISDAYNPYSVPYSSNKHIFKALKRPGRRDVTRSSQAQSCIYEEVP</sequence>
<dbReference type="SUPFAM" id="SSF47769">
    <property type="entry name" value="SAM/Pointed domain"/>
    <property type="match status" value="1"/>
</dbReference>
<feature type="region of interest" description="Disordered" evidence="1">
    <location>
        <begin position="720"/>
        <end position="740"/>
    </location>
</feature>
<keyword evidence="4" id="KW-1185">Reference proteome</keyword>
<evidence type="ECO:0000313" key="4">
    <source>
        <dbReference type="Proteomes" id="UP000001593"/>
    </source>
</evidence>
<dbReference type="InParanoid" id="A7SN05"/>
<feature type="domain" description="SAM" evidence="2">
    <location>
        <begin position="454"/>
        <end position="496"/>
    </location>
</feature>
<evidence type="ECO:0000256" key="1">
    <source>
        <dbReference type="SAM" id="MobiDB-lite"/>
    </source>
</evidence>
<feature type="compositionally biased region" description="Basic and acidic residues" evidence="1">
    <location>
        <begin position="671"/>
        <end position="682"/>
    </location>
</feature>
<dbReference type="AlphaFoldDB" id="A7SN05"/>
<reference evidence="3 4" key="1">
    <citation type="journal article" date="2007" name="Science">
        <title>Sea anemone genome reveals ancestral eumetazoan gene repertoire and genomic organization.</title>
        <authorList>
            <person name="Putnam N.H."/>
            <person name="Srivastava M."/>
            <person name="Hellsten U."/>
            <person name="Dirks B."/>
            <person name="Chapman J."/>
            <person name="Salamov A."/>
            <person name="Terry A."/>
            <person name="Shapiro H."/>
            <person name="Lindquist E."/>
            <person name="Kapitonov V.V."/>
            <person name="Jurka J."/>
            <person name="Genikhovich G."/>
            <person name="Grigoriev I.V."/>
            <person name="Lucas S.M."/>
            <person name="Steele R.E."/>
            <person name="Finnerty J.R."/>
            <person name="Technau U."/>
            <person name="Martindale M.Q."/>
            <person name="Rokhsar D.S."/>
        </authorList>
    </citation>
    <scope>NUCLEOTIDE SEQUENCE [LARGE SCALE GENOMIC DNA]</scope>
    <source>
        <strain evidence="4">CH2 X CH6</strain>
    </source>
</reference>
<dbReference type="InterPro" id="IPR052281">
    <property type="entry name" value="GAREM"/>
</dbReference>
<dbReference type="PANTHER" id="PTHR14454">
    <property type="entry name" value="GRB2-ASSOCIATED AND REGULATOR OF MAPK PROTEIN FAMILY MEMBER"/>
    <property type="match status" value="1"/>
</dbReference>
<feature type="region of interest" description="Disordered" evidence="1">
    <location>
        <begin position="648"/>
        <end position="682"/>
    </location>
</feature>
<dbReference type="HOGENOM" id="CLU_375228_0_0_1"/>
<dbReference type="Proteomes" id="UP000001593">
    <property type="component" value="Unassembled WGS sequence"/>
</dbReference>
<dbReference type="Gene3D" id="1.10.150.50">
    <property type="entry name" value="Transcription Factor, Ets-1"/>
    <property type="match status" value="1"/>
</dbReference>
<dbReference type="InterPro" id="IPR001660">
    <property type="entry name" value="SAM"/>
</dbReference>
<protein>
    <recommendedName>
        <fullName evidence="2">SAM domain-containing protein</fullName>
    </recommendedName>
</protein>
<dbReference type="SMART" id="SM00454">
    <property type="entry name" value="SAM"/>
    <property type="match status" value="1"/>
</dbReference>
<feature type="compositionally biased region" description="Polar residues" evidence="1">
    <location>
        <begin position="280"/>
        <end position="290"/>
    </location>
</feature>
<dbReference type="InterPro" id="IPR013761">
    <property type="entry name" value="SAM/pointed_sf"/>
</dbReference>
<dbReference type="Pfam" id="PF07647">
    <property type="entry name" value="SAM_2"/>
    <property type="match status" value="1"/>
</dbReference>
<gene>
    <name evidence="3" type="ORF">NEMVEDRAFT_v1g214766</name>
</gene>
<feature type="region of interest" description="Disordered" evidence="1">
    <location>
        <begin position="82"/>
        <end position="107"/>
    </location>
</feature>
<proteinExistence type="predicted"/>
<accession>A7SN05</accession>
<organism evidence="3 4">
    <name type="scientific">Nematostella vectensis</name>
    <name type="common">Starlet sea anemone</name>
    <dbReference type="NCBI Taxonomy" id="45351"/>
    <lineage>
        <taxon>Eukaryota</taxon>
        <taxon>Metazoa</taxon>
        <taxon>Cnidaria</taxon>
        <taxon>Anthozoa</taxon>
        <taxon>Hexacorallia</taxon>
        <taxon>Actiniaria</taxon>
        <taxon>Edwardsiidae</taxon>
        <taxon>Nematostella</taxon>
    </lineage>
</organism>
<dbReference type="PANTHER" id="PTHR14454:SF11">
    <property type="entry name" value="SERRANO, ISOFORM F"/>
    <property type="match status" value="1"/>
</dbReference>
<name>A7SN05_NEMVE</name>
<feature type="compositionally biased region" description="Basic and acidic residues" evidence="1">
    <location>
        <begin position="294"/>
        <end position="308"/>
    </location>
</feature>
<dbReference type="PROSITE" id="PS50105">
    <property type="entry name" value="SAM_DOMAIN"/>
    <property type="match status" value="1"/>
</dbReference>